<organism evidence="2 3">
    <name type="scientific">Circinella minor</name>
    <dbReference type="NCBI Taxonomy" id="1195481"/>
    <lineage>
        <taxon>Eukaryota</taxon>
        <taxon>Fungi</taxon>
        <taxon>Fungi incertae sedis</taxon>
        <taxon>Mucoromycota</taxon>
        <taxon>Mucoromycotina</taxon>
        <taxon>Mucoromycetes</taxon>
        <taxon>Mucorales</taxon>
        <taxon>Lichtheimiaceae</taxon>
        <taxon>Circinella</taxon>
    </lineage>
</organism>
<evidence type="ECO:0000313" key="3">
    <source>
        <dbReference type="Proteomes" id="UP000646827"/>
    </source>
</evidence>
<accession>A0A8H7RS71</accession>
<comment type="caution">
    <text evidence="2">The sequence shown here is derived from an EMBL/GenBank/DDBJ whole genome shotgun (WGS) entry which is preliminary data.</text>
</comment>
<dbReference type="EMBL" id="JAEPRB010000455">
    <property type="protein sequence ID" value="KAG2216109.1"/>
    <property type="molecule type" value="Genomic_DNA"/>
</dbReference>
<feature type="region of interest" description="Disordered" evidence="1">
    <location>
        <begin position="83"/>
        <end position="105"/>
    </location>
</feature>
<feature type="compositionally biased region" description="Polar residues" evidence="1">
    <location>
        <begin position="83"/>
        <end position="98"/>
    </location>
</feature>
<gene>
    <name evidence="2" type="ORF">INT45_001913</name>
</gene>
<evidence type="ECO:0000256" key="1">
    <source>
        <dbReference type="SAM" id="MobiDB-lite"/>
    </source>
</evidence>
<evidence type="ECO:0000313" key="2">
    <source>
        <dbReference type="EMBL" id="KAG2216109.1"/>
    </source>
</evidence>
<sequence>MQNVSLPGPSVPTSISTTSFNMTHDSLALSMNEPIVNNNVSNVAESMYDYYDDDFLWENDNNMNNMDNNSNTILDVDNASVTVSSPESLSNDQLQVSMGDNDDESLSALANDMMDIES</sequence>
<proteinExistence type="predicted"/>
<dbReference type="AlphaFoldDB" id="A0A8H7RS71"/>
<name>A0A8H7RS71_9FUNG</name>
<dbReference type="Proteomes" id="UP000646827">
    <property type="component" value="Unassembled WGS sequence"/>
</dbReference>
<reference evidence="2 3" key="1">
    <citation type="submission" date="2020-12" db="EMBL/GenBank/DDBJ databases">
        <title>Metabolic potential, ecology and presence of endohyphal bacteria is reflected in genomic diversity of Mucoromycotina.</title>
        <authorList>
            <person name="Muszewska A."/>
            <person name="Okrasinska A."/>
            <person name="Steczkiewicz K."/>
            <person name="Drgas O."/>
            <person name="Orlowska M."/>
            <person name="Perlinska-Lenart U."/>
            <person name="Aleksandrzak-Piekarczyk T."/>
            <person name="Szatraj K."/>
            <person name="Zielenkiewicz U."/>
            <person name="Pilsyk S."/>
            <person name="Malc E."/>
            <person name="Mieczkowski P."/>
            <person name="Kruszewska J.S."/>
            <person name="Biernat P."/>
            <person name="Pawlowska J."/>
        </authorList>
    </citation>
    <scope>NUCLEOTIDE SEQUENCE [LARGE SCALE GENOMIC DNA]</scope>
    <source>
        <strain evidence="2 3">CBS 142.35</strain>
    </source>
</reference>
<keyword evidence="3" id="KW-1185">Reference proteome</keyword>
<protein>
    <submittedName>
        <fullName evidence="2">Uncharacterized protein</fullName>
    </submittedName>
</protein>